<dbReference type="GO" id="GO:0003677">
    <property type="term" value="F:DNA binding"/>
    <property type="evidence" value="ECO:0007669"/>
    <property type="project" value="UniProtKB-KW"/>
</dbReference>
<organism evidence="5 6">
    <name type="scientific">Streptomyces ipomoeae 91-03</name>
    <dbReference type="NCBI Taxonomy" id="698759"/>
    <lineage>
        <taxon>Bacteria</taxon>
        <taxon>Bacillati</taxon>
        <taxon>Actinomycetota</taxon>
        <taxon>Actinomycetes</taxon>
        <taxon>Kitasatosporales</taxon>
        <taxon>Streptomycetaceae</taxon>
        <taxon>Streptomyces</taxon>
    </lineage>
</organism>
<keyword evidence="3" id="KW-0804">Transcription</keyword>
<dbReference type="PATRIC" id="fig|698759.3.peg.2876"/>
<feature type="domain" description="HTH luxR-type" evidence="4">
    <location>
        <begin position="305"/>
        <end position="371"/>
    </location>
</feature>
<keyword evidence="2" id="KW-0238">DNA-binding</keyword>
<dbReference type="PANTHER" id="PTHR44688">
    <property type="entry name" value="DNA-BINDING TRANSCRIPTIONAL ACTIVATOR DEVR_DOSR"/>
    <property type="match status" value="1"/>
</dbReference>
<evidence type="ECO:0000313" key="5">
    <source>
        <dbReference type="EMBL" id="EKX66509.1"/>
    </source>
</evidence>
<dbReference type="SUPFAM" id="SSF46894">
    <property type="entry name" value="C-terminal effector domain of the bipartite response regulators"/>
    <property type="match status" value="1"/>
</dbReference>
<dbReference type="Gene3D" id="1.10.10.10">
    <property type="entry name" value="Winged helix-like DNA-binding domain superfamily/Winged helix DNA-binding domain"/>
    <property type="match status" value="1"/>
</dbReference>
<keyword evidence="6" id="KW-1185">Reference proteome</keyword>
<dbReference type="EMBL" id="AEJC01000213">
    <property type="protein sequence ID" value="EKX66509.1"/>
    <property type="molecule type" value="Genomic_DNA"/>
</dbReference>
<dbReference type="InterPro" id="IPR016032">
    <property type="entry name" value="Sig_transdc_resp-reg_C-effctor"/>
</dbReference>
<evidence type="ECO:0000256" key="1">
    <source>
        <dbReference type="ARBA" id="ARBA00023015"/>
    </source>
</evidence>
<evidence type="ECO:0000256" key="2">
    <source>
        <dbReference type="ARBA" id="ARBA00023125"/>
    </source>
</evidence>
<sequence>MRSSRAQACRLDDTSLCAMESALLALVYADRLDRASVWSGSLLREAAARQVPTWQAKLTAIRAELALRQGDLNQAYALAHSAMTHLSPRSWGVAVGAPLSTLVLAATAMGADDIAEEHLRHSVPEAIFRSRYGLQYLYARGHHHLATNRVHAALDDFLLCGDQARAWDMDLPAFLPWRSGAAAAHLRLGQRDQVRRLAEAELARPGSAKSRSRGVAMCLLAEIAGPRRRTSLLLEAVGVLRLAGDRLELARALAALSSAQRATGEAEQARRALYQALQLADLCGAERLQRSLLHRSREETPADPAVLPKDPLSAAERRVASLAAALGNSNREIADQLCITVSTVEQHLTRVYRKLNVTSRADLPSEFQILAVGSV</sequence>
<dbReference type="Proteomes" id="UP000010411">
    <property type="component" value="Unassembled WGS sequence"/>
</dbReference>
<comment type="caution">
    <text evidence="5">The sequence shown here is derived from an EMBL/GenBank/DDBJ whole genome shotgun (WGS) entry which is preliminary data.</text>
</comment>
<dbReference type="InterPro" id="IPR036388">
    <property type="entry name" value="WH-like_DNA-bd_sf"/>
</dbReference>
<dbReference type="GO" id="GO:0006355">
    <property type="term" value="P:regulation of DNA-templated transcription"/>
    <property type="evidence" value="ECO:0007669"/>
    <property type="project" value="InterPro"/>
</dbReference>
<reference evidence="5 6" key="1">
    <citation type="submission" date="2012-11" db="EMBL/GenBank/DDBJ databases">
        <authorList>
            <person name="Huguet-Tapia J.C."/>
            <person name="Durkin A.S."/>
            <person name="Pettis G.S."/>
            <person name="Badger J.H."/>
        </authorList>
    </citation>
    <scope>NUCLEOTIDE SEQUENCE [LARGE SCALE GENOMIC DNA]</scope>
    <source>
        <strain evidence="5 6">91-03</strain>
    </source>
</reference>
<dbReference type="CDD" id="cd06170">
    <property type="entry name" value="LuxR_C_like"/>
    <property type="match status" value="1"/>
</dbReference>
<evidence type="ECO:0000256" key="3">
    <source>
        <dbReference type="ARBA" id="ARBA00023163"/>
    </source>
</evidence>
<keyword evidence="1" id="KW-0805">Transcription regulation</keyword>
<evidence type="ECO:0000313" key="6">
    <source>
        <dbReference type="Proteomes" id="UP000010411"/>
    </source>
</evidence>
<protein>
    <submittedName>
        <fullName evidence="5">Transcriptional regulator, LuxR family</fullName>
    </submittedName>
</protein>
<dbReference type="SMART" id="SM00421">
    <property type="entry name" value="HTH_LUXR"/>
    <property type="match status" value="1"/>
</dbReference>
<evidence type="ECO:0000259" key="4">
    <source>
        <dbReference type="PROSITE" id="PS50043"/>
    </source>
</evidence>
<dbReference type="PANTHER" id="PTHR44688:SF16">
    <property type="entry name" value="DNA-BINDING TRANSCRIPTIONAL ACTIVATOR DEVR_DOSR"/>
    <property type="match status" value="1"/>
</dbReference>
<proteinExistence type="predicted"/>
<dbReference type="SUPFAM" id="SSF48452">
    <property type="entry name" value="TPR-like"/>
    <property type="match status" value="1"/>
</dbReference>
<dbReference type="AlphaFoldDB" id="L1L126"/>
<dbReference type="InterPro" id="IPR000792">
    <property type="entry name" value="Tscrpt_reg_LuxR_C"/>
</dbReference>
<name>L1L126_9ACTN</name>
<dbReference type="PROSITE" id="PS50043">
    <property type="entry name" value="HTH_LUXR_2"/>
    <property type="match status" value="1"/>
</dbReference>
<dbReference type="InterPro" id="IPR011990">
    <property type="entry name" value="TPR-like_helical_dom_sf"/>
</dbReference>
<gene>
    <name evidence="5" type="ORF">STRIP9103_01313</name>
</gene>
<dbReference type="Pfam" id="PF00196">
    <property type="entry name" value="GerE"/>
    <property type="match status" value="1"/>
</dbReference>
<dbReference type="PROSITE" id="PS00622">
    <property type="entry name" value="HTH_LUXR_1"/>
    <property type="match status" value="1"/>
</dbReference>
<accession>L1L126</accession>